<evidence type="ECO:0000256" key="12">
    <source>
        <dbReference type="SAM" id="MobiDB-lite"/>
    </source>
</evidence>
<dbReference type="Gene3D" id="3.10.10.10">
    <property type="entry name" value="HIV Type 1 Reverse Transcriptase, subunit A, domain 1"/>
    <property type="match status" value="1"/>
</dbReference>
<dbReference type="InterPro" id="IPR043128">
    <property type="entry name" value="Rev_trsase/Diguanyl_cyclase"/>
</dbReference>
<dbReference type="Gene3D" id="3.10.20.370">
    <property type="match status" value="1"/>
</dbReference>
<dbReference type="FunFam" id="3.30.70.270:FF:000062">
    <property type="entry name" value="Uncharacterized protein"/>
    <property type="match status" value="1"/>
</dbReference>
<dbReference type="Proteomes" id="UP000472277">
    <property type="component" value="Chromosome 6"/>
</dbReference>
<evidence type="ECO:0000256" key="7">
    <source>
        <dbReference type="ARBA" id="ARBA00022801"/>
    </source>
</evidence>
<dbReference type="Ensembl" id="ENSSTUT00000029284.1">
    <property type="protein sequence ID" value="ENSSTUP00000027971.1"/>
    <property type="gene ID" value="ENSSTUG00000012152.1"/>
</dbReference>
<dbReference type="FunFam" id="3.10.20.370:FF:000001">
    <property type="entry name" value="Retrovirus-related Pol polyprotein from transposon 17.6-like protein"/>
    <property type="match status" value="1"/>
</dbReference>
<comment type="similarity">
    <text evidence="1">Belongs to the beta type-B retroviral polymerase family. HERV class-II K(HML-2) pol subfamily.</text>
</comment>
<dbReference type="InterPro" id="IPR036397">
    <property type="entry name" value="RNaseH_sf"/>
</dbReference>
<evidence type="ECO:0000256" key="3">
    <source>
        <dbReference type="ARBA" id="ARBA00022679"/>
    </source>
</evidence>
<evidence type="ECO:0000256" key="5">
    <source>
        <dbReference type="ARBA" id="ARBA00022722"/>
    </source>
</evidence>
<evidence type="ECO:0000256" key="4">
    <source>
        <dbReference type="ARBA" id="ARBA00022695"/>
    </source>
</evidence>
<dbReference type="FunFam" id="3.30.420.10:FF:000269">
    <property type="entry name" value="Uncharacterized protein"/>
    <property type="match status" value="1"/>
</dbReference>
<dbReference type="EC" id="3.1.26.4" evidence="2"/>
<keyword evidence="10" id="KW-0695">RNA-directed DNA polymerase</keyword>
<dbReference type="GO" id="GO:0004190">
    <property type="term" value="F:aspartic-type endopeptidase activity"/>
    <property type="evidence" value="ECO:0007669"/>
    <property type="project" value="InterPro"/>
</dbReference>
<dbReference type="Pfam" id="PF17919">
    <property type="entry name" value="RT_RNaseH_2"/>
    <property type="match status" value="1"/>
</dbReference>
<evidence type="ECO:0000256" key="8">
    <source>
        <dbReference type="ARBA" id="ARBA00022842"/>
    </source>
</evidence>
<dbReference type="PROSITE" id="PS00141">
    <property type="entry name" value="ASP_PROTEASE"/>
    <property type="match status" value="1"/>
</dbReference>
<dbReference type="CDD" id="cd01647">
    <property type="entry name" value="RT_LTR"/>
    <property type="match status" value="1"/>
</dbReference>
<dbReference type="InterPro" id="IPR012337">
    <property type="entry name" value="RNaseH-like_sf"/>
</dbReference>
<dbReference type="GO" id="GO:0003964">
    <property type="term" value="F:RNA-directed DNA polymerase activity"/>
    <property type="evidence" value="ECO:0007669"/>
    <property type="project" value="UniProtKB-KW"/>
</dbReference>
<dbReference type="InterPro" id="IPR000477">
    <property type="entry name" value="RT_dom"/>
</dbReference>
<keyword evidence="6" id="KW-0255">Endonuclease</keyword>
<evidence type="ECO:0000256" key="6">
    <source>
        <dbReference type="ARBA" id="ARBA00022759"/>
    </source>
</evidence>
<dbReference type="InterPro" id="IPR041588">
    <property type="entry name" value="Integrase_H2C2"/>
</dbReference>
<feature type="domain" description="Reverse transcriptase" evidence="13">
    <location>
        <begin position="351"/>
        <end position="530"/>
    </location>
</feature>
<evidence type="ECO:0000259" key="14">
    <source>
        <dbReference type="PROSITE" id="PS50994"/>
    </source>
</evidence>
<dbReference type="Gene3D" id="3.30.70.270">
    <property type="match status" value="2"/>
</dbReference>
<evidence type="ECO:0000256" key="9">
    <source>
        <dbReference type="ARBA" id="ARBA00022908"/>
    </source>
</evidence>
<dbReference type="PROSITE" id="PS50878">
    <property type="entry name" value="RT_POL"/>
    <property type="match status" value="1"/>
</dbReference>
<dbReference type="GO" id="GO:0003676">
    <property type="term" value="F:nucleic acid binding"/>
    <property type="evidence" value="ECO:0007669"/>
    <property type="project" value="InterPro"/>
</dbReference>
<dbReference type="GO" id="GO:0006508">
    <property type="term" value="P:proteolysis"/>
    <property type="evidence" value="ECO:0007669"/>
    <property type="project" value="InterPro"/>
</dbReference>
<proteinExistence type="inferred from homology"/>
<sequence length="1452" mass="164534">MKDMLPTGLVGPSSVVPVQIEGIYAKALLDSGSQITLLYRSFYDKYLTHLPLIPIGNLEIWGLSSDQYPYDGYLSLKLEFSGSVVGVAETMEALVLVCPDPAMKGDVSILVGTNTSVVRRLMTACKEKEGEGFLSTLQVHPAIKEAYERLIESSTDDEEKRGTVWFAQTKPVTLPPGGQMRVTGIPKFPGIPSTQAILVERPEEPRFPDELLVRPEIQTVAVVSSRRITLTVRNVSTKEITLKRGTPIAHLFPVDVAPGVPLKSKQDSSERLTSSSFNFGDSSVPEGWKKRLCEKMMERKEVFSTHEFDVGCSKSTHHTIRVTEDKPFRERSRRLAPADVEDVRKHLNNLKSSGIISESRSPYASPIVVVRKKNGTIRMCVDYRTLNKRTVPDQYTVPRVEDALTCLSGSKWFSVLDLRSGYYQIPMGDTDKEKTAFICPVGFYQFERMPQGVSGAPATFQRVMEKTVGDMNLLEVLVYLDDLIVFGRTLEEHEQRLLKVLDRLKSEGLKLSLDKCQFCRTSVNYVGHIISQNGVATDPSKIEAVTTWPKPETVTALRSFLGFCGYYRRFVKDYSKVSYPLNQLLCGYLPSAKKGRKSKEEKAYLNPSEPFGSRWDAKCELAFETLKESLTKAPVLGFADPQLPYVLHVDASREGLGGVLYQDQGEGPRPVAFVSRSLTASERNYPAHKLEFLALKWAVVDKLHDYLYGAKFEVRTDNNPLTYVLTSAKLDATGHRWLAALSTYDFSLKYRPGRQNIDADALSRRSHQQSAVEQDWRDIPASGVRAMCQMSNVVRVTPGLSSRVIDQLGASMHAVPQAYCNLSMLKSQMPRLSTVELSASQQEDPCLGEMWVALNKHDVTRVTKTKHPLISLLLREWEKLKMEDGVMYRITHPPNETRRAQLLLPEKFRTIVLKSLHDDSGHLGFDKTYGLVRDRFYWPRMKMEVEDYCKSCARCVQRKTLPKIVAPLGHMQSEGPMDLVCMDFLSIEPDSSNIENVLVITDHYTRYAQAFPTKDQKASTVAKVLWERFFIHYGLPKRMHSDQGRDFESRLIRELLNMLGVEKSRTTPYHPQGDPQPERFNRTLLNMLGTLDPTQKKKWSQYIGHLVHSYNCTRNEATGYSPYFLMFGREARLPVDICFGVSSDSSSERTYLKYVSDMKKQLQAAYKVAESTAGKQNHENKQRYDKKIRYTQLMPGDRVLIRNLGLHGKHKLADRWVSTPYVVESQMSNVPVFRLKPESGDGPNKILHRNHLLPLGQKVRLEPVVNIELTPSRRTLQRRRTRKGNEKLPGKCTPQNNEKVEEVKNPKDEKDFDSEDEDIGVWYDVPNTNCMSREVEEMSEPFSLDLDIVWNQMTGESERTEQVGEAIESSQEAKVATGVEADDNETSNSMEEIQEEEQEVQGEVEISEEIGPGIRRSQRIKKAPVLLTYDKPGVPSLAPVVRYCSTLYKWIG</sequence>
<dbReference type="GO" id="GO:0015074">
    <property type="term" value="P:DNA integration"/>
    <property type="evidence" value="ECO:0007669"/>
    <property type="project" value="UniProtKB-KW"/>
</dbReference>
<dbReference type="SUPFAM" id="SSF53098">
    <property type="entry name" value="Ribonuclease H-like"/>
    <property type="match status" value="1"/>
</dbReference>
<evidence type="ECO:0000256" key="10">
    <source>
        <dbReference type="ARBA" id="ARBA00022918"/>
    </source>
</evidence>
<keyword evidence="4" id="KW-0548">Nucleotidyltransferase</keyword>
<dbReference type="Gene3D" id="1.10.340.70">
    <property type="match status" value="1"/>
</dbReference>
<dbReference type="InterPro" id="IPR041577">
    <property type="entry name" value="RT_RNaseH_2"/>
</dbReference>
<dbReference type="CDD" id="cd09274">
    <property type="entry name" value="RNase_HI_RT_Ty3"/>
    <property type="match status" value="1"/>
</dbReference>
<dbReference type="PANTHER" id="PTHR37984:SF15">
    <property type="entry name" value="INTEGRASE CATALYTIC DOMAIN-CONTAINING PROTEIN"/>
    <property type="match status" value="1"/>
</dbReference>
<dbReference type="InterPro" id="IPR001584">
    <property type="entry name" value="Integrase_cat-core"/>
</dbReference>
<dbReference type="InterPro" id="IPR001969">
    <property type="entry name" value="Aspartic_peptidase_AS"/>
</dbReference>
<keyword evidence="16" id="KW-1185">Reference proteome</keyword>
<accession>A0A673Y0E1</accession>
<keyword evidence="8" id="KW-0460">Magnesium</keyword>
<organism evidence="15 16">
    <name type="scientific">Salmo trutta</name>
    <name type="common">Brown trout</name>
    <dbReference type="NCBI Taxonomy" id="8032"/>
    <lineage>
        <taxon>Eukaryota</taxon>
        <taxon>Metazoa</taxon>
        <taxon>Chordata</taxon>
        <taxon>Craniata</taxon>
        <taxon>Vertebrata</taxon>
        <taxon>Euteleostomi</taxon>
        <taxon>Actinopterygii</taxon>
        <taxon>Neopterygii</taxon>
        <taxon>Teleostei</taxon>
        <taxon>Protacanthopterygii</taxon>
        <taxon>Salmoniformes</taxon>
        <taxon>Salmonidae</taxon>
        <taxon>Salmoninae</taxon>
        <taxon>Salmo</taxon>
    </lineage>
</organism>
<keyword evidence="9" id="KW-0229">DNA integration</keyword>
<feature type="compositionally biased region" description="Basic and acidic residues" evidence="12">
    <location>
        <begin position="1298"/>
        <end position="1310"/>
    </location>
</feature>
<name>A0A673Y0E1_SALTR</name>
<reference evidence="15" key="2">
    <citation type="submission" date="2025-09" db="UniProtKB">
        <authorList>
            <consortium name="Ensembl"/>
        </authorList>
    </citation>
    <scope>IDENTIFICATION</scope>
</reference>
<evidence type="ECO:0000259" key="13">
    <source>
        <dbReference type="PROSITE" id="PS50878"/>
    </source>
</evidence>
<evidence type="ECO:0000256" key="11">
    <source>
        <dbReference type="ARBA" id="ARBA00039658"/>
    </source>
</evidence>
<reference evidence="15" key="1">
    <citation type="submission" date="2025-08" db="UniProtKB">
        <authorList>
            <consortium name="Ensembl"/>
        </authorList>
    </citation>
    <scope>IDENTIFICATION</scope>
</reference>
<keyword evidence="7" id="KW-0378">Hydrolase</keyword>
<evidence type="ECO:0000256" key="2">
    <source>
        <dbReference type="ARBA" id="ARBA00012180"/>
    </source>
</evidence>
<dbReference type="GeneTree" id="ENSGT01100000263500"/>
<evidence type="ECO:0000313" key="15">
    <source>
        <dbReference type="Ensembl" id="ENSSTUP00000027971.1"/>
    </source>
</evidence>
<dbReference type="Pfam" id="PF00665">
    <property type="entry name" value="rve"/>
    <property type="match status" value="1"/>
</dbReference>
<dbReference type="PROSITE" id="PS50994">
    <property type="entry name" value="INTEGRASE"/>
    <property type="match status" value="1"/>
</dbReference>
<dbReference type="FunFam" id="1.10.340.70:FF:000001">
    <property type="entry name" value="Retrovirus-related Pol polyprotein from transposon gypsy-like Protein"/>
    <property type="match status" value="1"/>
</dbReference>
<dbReference type="Gene3D" id="3.30.420.10">
    <property type="entry name" value="Ribonuclease H-like superfamily/Ribonuclease H"/>
    <property type="match status" value="1"/>
</dbReference>
<dbReference type="PANTHER" id="PTHR37984">
    <property type="entry name" value="PROTEIN CBG26694"/>
    <property type="match status" value="1"/>
</dbReference>
<feature type="region of interest" description="Disordered" evidence="12">
    <location>
        <begin position="1276"/>
        <end position="1314"/>
    </location>
</feature>
<feature type="domain" description="Integrase catalytic" evidence="14">
    <location>
        <begin position="972"/>
        <end position="1130"/>
    </location>
</feature>
<dbReference type="Pfam" id="PF17921">
    <property type="entry name" value="Integrase_H2C2"/>
    <property type="match status" value="1"/>
</dbReference>
<dbReference type="InterPro" id="IPR043502">
    <property type="entry name" value="DNA/RNA_pol_sf"/>
</dbReference>
<dbReference type="GO" id="GO:0004523">
    <property type="term" value="F:RNA-DNA hybrid ribonuclease activity"/>
    <property type="evidence" value="ECO:0007669"/>
    <property type="project" value="UniProtKB-EC"/>
</dbReference>
<dbReference type="OMA" id="CENHEET"/>
<dbReference type="FunFam" id="3.10.10.10:FF:000004">
    <property type="entry name" value="Uncharacterized protein"/>
    <property type="match status" value="1"/>
</dbReference>
<dbReference type="Pfam" id="PF00078">
    <property type="entry name" value="RVT_1"/>
    <property type="match status" value="1"/>
</dbReference>
<evidence type="ECO:0000256" key="1">
    <source>
        <dbReference type="ARBA" id="ARBA00010879"/>
    </source>
</evidence>
<evidence type="ECO:0000313" key="16">
    <source>
        <dbReference type="Proteomes" id="UP000472277"/>
    </source>
</evidence>
<dbReference type="SUPFAM" id="SSF56672">
    <property type="entry name" value="DNA/RNA polymerases"/>
    <property type="match status" value="1"/>
</dbReference>
<protein>
    <recommendedName>
        <fullName evidence="11">Gypsy retrotransposon integrase-like protein 1</fullName>
        <ecNumber evidence="2">3.1.26.4</ecNumber>
    </recommendedName>
</protein>
<keyword evidence="3" id="KW-0808">Transferase</keyword>
<dbReference type="InterPro" id="IPR050951">
    <property type="entry name" value="Retrovirus_Pol_polyprotein"/>
</dbReference>
<dbReference type="InParanoid" id="A0A673Y0E1"/>
<keyword evidence="5" id="KW-0540">Nuclease</keyword>